<dbReference type="AlphaFoldDB" id="A0A2S6I848"/>
<keyword evidence="1" id="KW-0472">Membrane</keyword>
<dbReference type="OrthoDB" id="8231251at2"/>
<feature type="transmembrane region" description="Helical" evidence="1">
    <location>
        <begin position="6"/>
        <end position="26"/>
    </location>
</feature>
<keyword evidence="1" id="KW-0812">Transmembrane</keyword>
<proteinExistence type="predicted"/>
<feature type="transmembrane region" description="Helical" evidence="1">
    <location>
        <begin position="103"/>
        <end position="126"/>
    </location>
</feature>
<accession>A0A2S6I848</accession>
<evidence type="ECO:0000256" key="1">
    <source>
        <dbReference type="SAM" id="Phobius"/>
    </source>
</evidence>
<keyword evidence="1" id="KW-1133">Transmembrane helix</keyword>
<gene>
    <name evidence="2" type="ORF">CLV84_0610</name>
</gene>
<feature type="transmembrane region" description="Helical" evidence="1">
    <location>
        <begin position="132"/>
        <end position="153"/>
    </location>
</feature>
<evidence type="ECO:0000313" key="2">
    <source>
        <dbReference type="EMBL" id="PPK87662.1"/>
    </source>
</evidence>
<evidence type="ECO:0008006" key="4">
    <source>
        <dbReference type="Google" id="ProtNLM"/>
    </source>
</evidence>
<dbReference type="Proteomes" id="UP000237662">
    <property type="component" value="Unassembled WGS sequence"/>
</dbReference>
<evidence type="ECO:0000313" key="3">
    <source>
        <dbReference type="Proteomes" id="UP000237662"/>
    </source>
</evidence>
<keyword evidence="3" id="KW-1185">Reference proteome</keyword>
<sequence length="165" mass="19102">MDNFTILNMQAAAGLLTFYLAFRWYVFPRLGRLGIHEALVPMVLIHGLRYLGMVFMVDTQVYDAFPDDLAFTVGMWDYTTALLAIVTAIALRRRWAYAIPLVWFFNVFGFTDLLVAFPRVFGIGFYNYDIGTMWWAFVTIGVVNVISHVYIFSRLITHLKNRKHA</sequence>
<dbReference type="RefSeq" id="WP_104418259.1">
    <property type="nucleotide sequence ID" value="NZ_PTJC01000005.1"/>
</dbReference>
<name>A0A2S6I848_9BACT</name>
<comment type="caution">
    <text evidence="2">The sequence shown here is derived from an EMBL/GenBank/DDBJ whole genome shotgun (WGS) entry which is preliminary data.</text>
</comment>
<reference evidence="2 3" key="1">
    <citation type="submission" date="2018-02" db="EMBL/GenBank/DDBJ databases">
        <title>Genomic Encyclopedia of Archaeal and Bacterial Type Strains, Phase II (KMG-II): from individual species to whole genera.</title>
        <authorList>
            <person name="Goeker M."/>
        </authorList>
    </citation>
    <scope>NUCLEOTIDE SEQUENCE [LARGE SCALE GENOMIC DNA]</scope>
    <source>
        <strain evidence="2 3">DSM 29526</strain>
    </source>
</reference>
<protein>
    <recommendedName>
        <fullName evidence="4">FAR-17a/AIG1-like protein</fullName>
    </recommendedName>
</protein>
<organism evidence="2 3">
    <name type="scientific">Neolewinella xylanilytica</name>
    <dbReference type="NCBI Taxonomy" id="1514080"/>
    <lineage>
        <taxon>Bacteria</taxon>
        <taxon>Pseudomonadati</taxon>
        <taxon>Bacteroidota</taxon>
        <taxon>Saprospiria</taxon>
        <taxon>Saprospirales</taxon>
        <taxon>Lewinellaceae</taxon>
        <taxon>Neolewinella</taxon>
    </lineage>
</organism>
<feature type="transmembrane region" description="Helical" evidence="1">
    <location>
        <begin position="38"/>
        <end position="57"/>
    </location>
</feature>
<dbReference type="EMBL" id="PTJC01000005">
    <property type="protein sequence ID" value="PPK87662.1"/>
    <property type="molecule type" value="Genomic_DNA"/>
</dbReference>
<feature type="transmembrane region" description="Helical" evidence="1">
    <location>
        <begin position="69"/>
        <end position="91"/>
    </location>
</feature>